<evidence type="ECO:0000313" key="3">
    <source>
        <dbReference type="Proteomes" id="UP000198757"/>
    </source>
</evidence>
<dbReference type="Pfam" id="PF07566">
    <property type="entry name" value="DUF1543"/>
    <property type="match status" value="1"/>
</dbReference>
<dbReference type="OrthoDB" id="850243at2"/>
<sequence length="191" mass="21470">MAEYKLFYLLLGCTPPGRHTEQHDVFFGIGDELATLIPDIQRFWPEANGKIHIDAWREVAAVDGYRVRVEARADRDLQQEQLFFINLGGYLPGSFEEYHHKLITIAGSMGAAVQRAKQTAFYKDYNAAAKAGSHIDNKYGVDVDDVCNVEDILPGYQKKRFMLTLTKEEGLTEDAVGIGYLKLDQLRGGLV</sequence>
<name>A0A1G7AVQ3_NIADE</name>
<evidence type="ECO:0000313" key="2">
    <source>
        <dbReference type="EMBL" id="SDE18861.1"/>
    </source>
</evidence>
<dbReference type="AlphaFoldDB" id="A0A1G7AVQ3"/>
<dbReference type="STRING" id="1285928.SAMN04487894_12538"/>
<dbReference type="Proteomes" id="UP000198757">
    <property type="component" value="Unassembled WGS sequence"/>
</dbReference>
<reference evidence="3" key="1">
    <citation type="submission" date="2016-10" db="EMBL/GenBank/DDBJ databases">
        <authorList>
            <person name="Varghese N."/>
            <person name="Submissions S."/>
        </authorList>
    </citation>
    <scope>NUCLEOTIDE SEQUENCE [LARGE SCALE GENOMIC DNA]</scope>
    <source>
        <strain evidence="3">DSM 25811 / CCM 8410 / LMG 26954 / E90</strain>
    </source>
</reference>
<protein>
    <recommendedName>
        <fullName evidence="1">DUF1543 domain-containing protein</fullName>
    </recommendedName>
</protein>
<proteinExistence type="predicted"/>
<feature type="domain" description="DUF1543" evidence="1">
    <location>
        <begin position="18"/>
        <end position="69"/>
    </location>
</feature>
<dbReference type="InterPro" id="IPR011440">
    <property type="entry name" value="DUF1543"/>
</dbReference>
<evidence type="ECO:0000259" key="1">
    <source>
        <dbReference type="Pfam" id="PF07566"/>
    </source>
</evidence>
<accession>A0A1G7AVQ3</accession>
<organism evidence="2 3">
    <name type="scientific">Niabella drilacis (strain DSM 25811 / CCM 8410 / CCUG 62505 / LMG 26954 / E90)</name>
    <dbReference type="NCBI Taxonomy" id="1285928"/>
    <lineage>
        <taxon>Bacteria</taxon>
        <taxon>Pseudomonadati</taxon>
        <taxon>Bacteroidota</taxon>
        <taxon>Chitinophagia</taxon>
        <taxon>Chitinophagales</taxon>
        <taxon>Chitinophagaceae</taxon>
        <taxon>Niabella</taxon>
    </lineage>
</organism>
<dbReference type="EMBL" id="FMZO01000025">
    <property type="protein sequence ID" value="SDE18861.1"/>
    <property type="molecule type" value="Genomic_DNA"/>
</dbReference>
<gene>
    <name evidence="2" type="ORF">SAMN04487894_12538</name>
</gene>
<dbReference type="Gene3D" id="3.10.20.10">
    <property type="match status" value="2"/>
</dbReference>
<dbReference type="RefSeq" id="WP_090393388.1">
    <property type="nucleotide sequence ID" value="NZ_FMZO01000025.1"/>
</dbReference>
<keyword evidence="3" id="KW-1185">Reference proteome</keyword>